<comment type="caution">
    <text evidence="1">The sequence shown here is derived from an EMBL/GenBank/DDBJ whole genome shotgun (WGS) entry which is preliminary data.</text>
</comment>
<dbReference type="AlphaFoldDB" id="A0A0G1S4D8"/>
<name>A0A0G1S4D8_9BACT</name>
<proteinExistence type="predicted"/>
<organism evidence="1 2">
    <name type="scientific">Candidatus Amesbacteria bacterium GW2011_GWA1_47_16</name>
    <dbReference type="NCBI Taxonomy" id="1618353"/>
    <lineage>
        <taxon>Bacteria</taxon>
        <taxon>Candidatus Amesiibacteriota</taxon>
    </lineage>
</organism>
<protein>
    <submittedName>
        <fullName evidence="1">Uncharacterized protein</fullName>
    </submittedName>
</protein>
<accession>A0A0G1S4D8</accession>
<sequence length="115" mass="12957">MAEIHKCFFLENDICKRRFFLGGPVRLKELRGRVPRYISDGLYQAVLQEISRQPSAAEKRGVQMVCTAAESTAAQKECDGQFANGGFGSWGRPAKDVEKEIRKMIKKAAENKPHE</sequence>
<evidence type="ECO:0000313" key="1">
    <source>
        <dbReference type="EMBL" id="KKU64246.1"/>
    </source>
</evidence>
<dbReference type="Proteomes" id="UP000034364">
    <property type="component" value="Unassembled WGS sequence"/>
</dbReference>
<reference evidence="1 2" key="1">
    <citation type="journal article" date="2015" name="Nature">
        <title>rRNA introns, odd ribosomes, and small enigmatic genomes across a large radiation of phyla.</title>
        <authorList>
            <person name="Brown C.T."/>
            <person name="Hug L.A."/>
            <person name="Thomas B.C."/>
            <person name="Sharon I."/>
            <person name="Castelle C.J."/>
            <person name="Singh A."/>
            <person name="Wilkins M.J."/>
            <person name="Williams K.H."/>
            <person name="Banfield J.F."/>
        </authorList>
    </citation>
    <scope>NUCLEOTIDE SEQUENCE [LARGE SCALE GENOMIC DNA]</scope>
</reference>
<dbReference type="EMBL" id="LCNV01000010">
    <property type="protein sequence ID" value="KKU64246.1"/>
    <property type="molecule type" value="Genomic_DNA"/>
</dbReference>
<gene>
    <name evidence="1" type="ORF">UX87_C0010G0011</name>
</gene>
<evidence type="ECO:0000313" key="2">
    <source>
        <dbReference type="Proteomes" id="UP000034364"/>
    </source>
</evidence>